<dbReference type="RefSeq" id="XP_013261600.1">
    <property type="nucleotide sequence ID" value="XM_013406146.1"/>
</dbReference>
<accession>A0A072PTY2</accession>
<dbReference type="Gene3D" id="3.40.50.300">
    <property type="entry name" value="P-loop containing nucleotide triphosphate hydrolases"/>
    <property type="match status" value="1"/>
</dbReference>
<dbReference type="EMBL" id="AMGV01000003">
    <property type="protein sequence ID" value="KEF59010.1"/>
    <property type="molecule type" value="Genomic_DNA"/>
</dbReference>
<dbReference type="PANTHER" id="PTHR10218:SF130">
    <property type="entry name" value="GUANINE NUCLEOTIDE-BINDING PROTEIN SUBUNIT ALPHA-12"/>
    <property type="match status" value="1"/>
</dbReference>
<organism evidence="4 5">
    <name type="scientific">Exophiala aquamarina CBS 119918</name>
    <dbReference type="NCBI Taxonomy" id="1182545"/>
    <lineage>
        <taxon>Eukaryota</taxon>
        <taxon>Fungi</taxon>
        <taxon>Dikarya</taxon>
        <taxon>Ascomycota</taxon>
        <taxon>Pezizomycotina</taxon>
        <taxon>Eurotiomycetes</taxon>
        <taxon>Chaetothyriomycetidae</taxon>
        <taxon>Chaetothyriales</taxon>
        <taxon>Herpotrichiellaceae</taxon>
        <taxon>Exophiala</taxon>
    </lineage>
</organism>
<keyword evidence="1" id="KW-0547">Nucleotide-binding</keyword>
<dbReference type="VEuPathDB" id="FungiDB:A1O9_03853"/>
<dbReference type="GO" id="GO:0031683">
    <property type="term" value="F:G-protein beta/gamma-subunit complex binding"/>
    <property type="evidence" value="ECO:0007669"/>
    <property type="project" value="InterPro"/>
</dbReference>
<dbReference type="AlphaFoldDB" id="A0A072PTY2"/>
<dbReference type="GeneID" id="25278787"/>
<proteinExistence type="predicted"/>
<dbReference type="Pfam" id="PF00503">
    <property type="entry name" value="G-alpha"/>
    <property type="match status" value="1"/>
</dbReference>
<evidence type="ECO:0000256" key="1">
    <source>
        <dbReference type="ARBA" id="ARBA00022741"/>
    </source>
</evidence>
<evidence type="ECO:0000256" key="3">
    <source>
        <dbReference type="ARBA" id="ARBA00023224"/>
    </source>
</evidence>
<dbReference type="GO" id="GO:0005525">
    <property type="term" value="F:GTP binding"/>
    <property type="evidence" value="ECO:0007669"/>
    <property type="project" value="UniProtKB-KW"/>
</dbReference>
<dbReference type="GO" id="GO:0007266">
    <property type="term" value="P:Rho protein signal transduction"/>
    <property type="evidence" value="ECO:0007669"/>
    <property type="project" value="TreeGrafter"/>
</dbReference>
<evidence type="ECO:0000313" key="4">
    <source>
        <dbReference type="EMBL" id="KEF59010.1"/>
    </source>
</evidence>
<dbReference type="HOGENOM" id="CLU_1510611_0_0_1"/>
<evidence type="ECO:0000256" key="2">
    <source>
        <dbReference type="ARBA" id="ARBA00023134"/>
    </source>
</evidence>
<dbReference type="GO" id="GO:0005737">
    <property type="term" value="C:cytoplasm"/>
    <property type="evidence" value="ECO:0007669"/>
    <property type="project" value="TreeGrafter"/>
</dbReference>
<dbReference type="STRING" id="1182545.A0A072PTY2"/>
<dbReference type="GO" id="GO:0005834">
    <property type="term" value="C:heterotrimeric G-protein complex"/>
    <property type="evidence" value="ECO:0007669"/>
    <property type="project" value="TreeGrafter"/>
</dbReference>
<dbReference type="GO" id="GO:0007188">
    <property type="term" value="P:adenylate cyclase-modulating G protein-coupled receptor signaling pathway"/>
    <property type="evidence" value="ECO:0007669"/>
    <property type="project" value="TreeGrafter"/>
</dbReference>
<dbReference type="InterPro" id="IPR001019">
    <property type="entry name" value="Gprotein_alpha_su"/>
</dbReference>
<comment type="caution">
    <text evidence="4">The sequence shown here is derived from an EMBL/GenBank/DDBJ whole genome shotgun (WGS) entry which is preliminary data.</text>
</comment>
<keyword evidence="2" id="KW-0342">GTP-binding</keyword>
<dbReference type="InterPro" id="IPR027417">
    <property type="entry name" value="P-loop_NTPase"/>
</dbReference>
<protein>
    <submittedName>
        <fullName evidence="4">Uncharacterized protein</fullName>
    </submittedName>
</protein>
<name>A0A072PTY2_9EURO</name>
<keyword evidence="5" id="KW-1185">Reference proteome</keyword>
<reference evidence="4 5" key="1">
    <citation type="submission" date="2013-03" db="EMBL/GenBank/DDBJ databases">
        <title>The Genome Sequence of Exophiala aquamarina CBS 119918.</title>
        <authorList>
            <consortium name="The Broad Institute Genomics Platform"/>
            <person name="Cuomo C."/>
            <person name="de Hoog S."/>
            <person name="Gorbushina A."/>
            <person name="Walker B."/>
            <person name="Young S.K."/>
            <person name="Zeng Q."/>
            <person name="Gargeya S."/>
            <person name="Fitzgerald M."/>
            <person name="Haas B."/>
            <person name="Abouelleil A."/>
            <person name="Allen A.W."/>
            <person name="Alvarado L."/>
            <person name="Arachchi H.M."/>
            <person name="Berlin A.M."/>
            <person name="Chapman S.B."/>
            <person name="Gainer-Dewar J."/>
            <person name="Goldberg J."/>
            <person name="Griggs A."/>
            <person name="Gujja S."/>
            <person name="Hansen M."/>
            <person name="Howarth C."/>
            <person name="Imamovic A."/>
            <person name="Ireland A."/>
            <person name="Larimer J."/>
            <person name="McCowan C."/>
            <person name="Murphy C."/>
            <person name="Pearson M."/>
            <person name="Poon T.W."/>
            <person name="Priest M."/>
            <person name="Roberts A."/>
            <person name="Saif S."/>
            <person name="Shea T."/>
            <person name="Sisk P."/>
            <person name="Sykes S."/>
            <person name="Wortman J."/>
            <person name="Nusbaum C."/>
            <person name="Birren B."/>
        </authorList>
    </citation>
    <scope>NUCLEOTIDE SEQUENCE [LARGE SCALE GENOMIC DNA]</scope>
    <source>
        <strain evidence="4 5">CBS 119918</strain>
    </source>
</reference>
<dbReference type="GO" id="GO:0031752">
    <property type="term" value="F:D5 dopamine receptor binding"/>
    <property type="evidence" value="ECO:0007669"/>
    <property type="project" value="TreeGrafter"/>
</dbReference>
<dbReference type="PANTHER" id="PTHR10218">
    <property type="entry name" value="GTP-BINDING PROTEIN ALPHA SUBUNIT"/>
    <property type="match status" value="1"/>
</dbReference>
<sequence>MDIIRAPEPIDTVKETELVLNPSSPLKVIELQEQQALKILPQFAGVQCCLFTIDLTCYDRYLNDQAGTNALHDRISKLKYILLSPHFSDTLVMLMFTNGSAFAKHIITSPLQGHFPDYNGGNNVDAASKYILKKCKSANLKDRALVWHMFLEDEAETESTANFFRQSALCRAVFMTYI</sequence>
<evidence type="ECO:0000313" key="5">
    <source>
        <dbReference type="Proteomes" id="UP000027920"/>
    </source>
</evidence>
<gene>
    <name evidence="4" type="ORF">A1O9_03853</name>
</gene>
<dbReference type="Proteomes" id="UP000027920">
    <property type="component" value="Unassembled WGS sequence"/>
</dbReference>
<dbReference type="GO" id="GO:0003924">
    <property type="term" value="F:GTPase activity"/>
    <property type="evidence" value="ECO:0007669"/>
    <property type="project" value="InterPro"/>
</dbReference>
<dbReference type="SUPFAM" id="SSF52540">
    <property type="entry name" value="P-loop containing nucleoside triphosphate hydrolases"/>
    <property type="match status" value="1"/>
</dbReference>
<keyword evidence="3" id="KW-0807">Transducer</keyword>